<feature type="transmembrane region" description="Helical" evidence="2">
    <location>
        <begin position="20"/>
        <end position="40"/>
    </location>
</feature>
<dbReference type="EMBL" id="NMUH01012902">
    <property type="protein sequence ID" value="MQM22435.1"/>
    <property type="molecule type" value="Genomic_DNA"/>
</dbReference>
<dbReference type="AlphaFoldDB" id="A0A843XUC9"/>
<evidence type="ECO:0000256" key="2">
    <source>
        <dbReference type="SAM" id="Phobius"/>
    </source>
</evidence>
<comment type="caution">
    <text evidence="3">The sequence shown here is derived from an EMBL/GenBank/DDBJ whole genome shotgun (WGS) entry which is preliminary data.</text>
</comment>
<dbReference type="SUPFAM" id="SSF51735">
    <property type="entry name" value="NAD(P)-binding Rossmann-fold domains"/>
    <property type="match status" value="1"/>
</dbReference>
<comment type="similarity">
    <text evidence="1">Belongs to the short-chain dehydrogenases/reductases (SDR) family.</text>
</comment>
<organism evidence="3 4">
    <name type="scientific">Colocasia esculenta</name>
    <name type="common">Wild taro</name>
    <name type="synonym">Arum esculentum</name>
    <dbReference type="NCBI Taxonomy" id="4460"/>
    <lineage>
        <taxon>Eukaryota</taxon>
        <taxon>Viridiplantae</taxon>
        <taxon>Streptophyta</taxon>
        <taxon>Embryophyta</taxon>
        <taxon>Tracheophyta</taxon>
        <taxon>Spermatophyta</taxon>
        <taxon>Magnoliopsida</taxon>
        <taxon>Liliopsida</taxon>
        <taxon>Araceae</taxon>
        <taxon>Aroideae</taxon>
        <taxon>Colocasieae</taxon>
        <taxon>Colocasia</taxon>
    </lineage>
</organism>
<dbReference type="GO" id="GO:0009688">
    <property type="term" value="P:abscisic acid biosynthetic process"/>
    <property type="evidence" value="ECO:0007669"/>
    <property type="project" value="TreeGrafter"/>
</dbReference>
<sequence>MVAFLVTKHVACIMVLVERGSIVIIASICGVTGGMLPYSFTNKKHTVVGMCREGVAELGWYSVSMNCMSP</sequence>
<accession>A0A843XUC9</accession>
<protein>
    <submittedName>
        <fullName evidence="3">Uncharacterized protein</fullName>
    </submittedName>
</protein>
<dbReference type="PANTHER" id="PTHR42820">
    <property type="entry name" value="SHORT-CHAIN DEHYDROGENASE REDUCTASE"/>
    <property type="match status" value="1"/>
</dbReference>
<dbReference type="InterPro" id="IPR002347">
    <property type="entry name" value="SDR_fam"/>
</dbReference>
<evidence type="ECO:0000313" key="4">
    <source>
        <dbReference type="Proteomes" id="UP000652761"/>
    </source>
</evidence>
<evidence type="ECO:0000313" key="3">
    <source>
        <dbReference type="EMBL" id="MQM22435.1"/>
    </source>
</evidence>
<evidence type="ECO:0000256" key="1">
    <source>
        <dbReference type="ARBA" id="ARBA00006484"/>
    </source>
</evidence>
<name>A0A843XUC9_COLES</name>
<reference evidence="3" key="1">
    <citation type="submission" date="2017-07" db="EMBL/GenBank/DDBJ databases">
        <title>Taro Niue Genome Assembly and Annotation.</title>
        <authorList>
            <person name="Atibalentja N."/>
            <person name="Keating K."/>
            <person name="Fields C.J."/>
        </authorList>
    </citation>
    <scope>NUCLEOTIDE SEQUENCE</scope>
    <source>
        <strain evidence="3">Niue_2</strain>
        <tissue evidence="3">Leaf</tissue>
    </source>
</reference>
<dbReference type="PANTHER" id="PTHR42820:SF1">
    <property type="entry name" value="SHORT-CHAIN DEHYDROGENASE_REDUCTASE FAMILY PROTEIN"/>
    <property type="match status" value="1"/>
</dbReference>
<dbReference type="OrthoDB" id="5840532at2759"/>
<proteinExistence type="inferred from homology"/>
<keyword evidence="4" id="KW-1185">Reference proteome</keyword>
<dbReference type="PRINTS" id="PR00081">
    <property type="entry name" value="GDHRDH"/>
</dbReference>
<gene>
    <name evidence="3" type="ORF">Taro_055487</name>
</gene>
<dbReference type="Proteomes" id="UP000652761">
    <property type="component" value="Unassembled WGS sequence"/>
</dbReference>
<keyword evidence="2" id="KW-0812">Transmembrane</keyword>
<dbReference type="Gene3D" id="3.40.50.720">
    <property type="entry name" value="NAD(P)-binding Rossmann-like Domain"/>
    <property type="match status" value="1"/>
</dbReference>
<dbReference type="InterPro" id="IPR036291">
    <property type="entry name" value="NAD(P)-bd_dom_sf"/>
</dbReference>
<keyword evidence="2" id="KW-1133">Transmembrane helix</keyword>
<keyword evidence="2" id="KW-0472">Membrane</keyword>
<dbReference type="GO" id="GO:0005829">
    <property type="term" value="C:cytosol"/>
    <property type="evidence" value="ECO:0007669"/>
    <property type="project" value="TreeGrafter"/>
</dbReference>
<dbReference type="GO" id="GO:0010301">
    <property type="term" value="F:xanthoxin dehydrogenase (NAD+) activity"/>
    <property type="evidence" value="ECO:0007669"/>
    <property type="project" value="TreeGrafter"/>
</dbReference>